<dbReference type="Pfam" id="PF02770">
    <property type="entry name" value="Acyl-CoA_dh_M"/>
    <property type="match status" value="1"/>
</dbReference>
<dbReference type="PANTHER" id="PTHR43884">
    <property type="entry name" value="ACYL-COA DEHYDROGENASE"/>
    <property type="match status" value="1"/>
</dbReference>
<feature type="compositionally biased region" description="Low complexity" evidence="28">
    <location>
        <begin position="24"/>
        <end position="36"/>
    </location>
</feature>
<dbReference type="InterPro" id="IPR009075">
    <property type="entry name" value="AcylCo_DH/oxidase_C"/>
</dbReference>
<evidence type="ECO:0000256" key="10">
    <source>
        <dbReference type="ARBA" id="ARBA00022946"/>
    </source>
</evidence>
<dbReference type="SUPFAM" id="SSF56645">
    <property type="entry name" value="Acyl-CoA dehydrogenase NM domain-like"/>
    <property type="match status" value="1"/>
</dbReference>
<comment type="subunit">
    <text evidence="5">Homotetramer.</text>
</comment>
<keyword evidence="9" id="KW-0276">Fatty acid metabolism</keyword>
<evidence type="ECO:0000256" key="2">
    <source>
        <dbReference type="ARBA" id="ARBA00004305"/>
    </source>
</evidence>
<evidence type="ECO:0000313" key="33">
    <source>
        <dbReference type="Proteomes" id="UP000694562"/>
    </source>
</evidence>
<dbReference type="InterPro" id="IPR009100">
    <property type="entry name" value="AcylCoA_DH/oxidase_NM_dom_sf"/>
</dbReference>
<dbReference type="Proteomes" id="UP000694562">
    <property type="component" value="Unplaced"/>
</dbReference>
<evidence type="ECO:0000256" key="22">
    <source>
        <dbReference type="ARBA" id="ARBA00048592"/>
    </source>
</evidence>
<evidence type="ECO:0000256" key="8">
    <source>
        <dbReference type="ARBA" id="ARBA00022827"/>
    </source>
</evidence>
<comment type="catalytic activity">
    <reaction evidence="26">
        <text>2-methylpropanoyl-CoA + oxidized [electron-transfer flavoprotein] + H(+) = 2-methylpropenoyl-CoA + reduced [electron-transfer flavoprotein]</text>
        <dbReference type="Rhea" id="RHEA:44180"/>
        <dbReference type="Rhea" id="RHEA-COMP:10685"/>
        <dbReference type="Rhea" id="RHEA-COMP:10686"/>
        <dbReference type="ChEBI" id="CHEBI:15378"/>
        <dbReference type="ChEBI" id="CHEBI:57338"/>
        <dbReference type="ChEBI" id="CHEBI:57692"/>
        <dbReference type="ChEBI" id="CHEBI:58307"/>
        <dbReference type="ChEBI" id="CHEBI:62500"/>
    </reaction>
    <physiologicalReaction direction="left-to-right" evidence="26">
        <dbReference type="Rhea" id="RHEA:44181"/>
    </physiologicalReaction>
</comment>
<evidence type="ECO:0000256" key="7">
    <source>
        <dbReference type="ARBA" id="ARBA00022630"/>
    </source>
</evidence>
<dbReference type="EC" id="1.3.8.5" evidence="16"/>
<comment type="catalytic activity">
    <reaction evidence="21">
        <text>valproyl-CoA + oxidized [electron-transfer flavoprotein] + H(+) = (2E)-2-propylpent-2-enoyl-CoA + reduced [electron-transfer flavoprotein]</text>
        <dbReference type="Rhea" id="RHEA:65344"/>
        <dbReference type="Rhea" id="RHEA-COMP:10685"/>
        <dbReference type="Rhea" id="RHEA-COMP:10686"/>
        <dbReference type="ChEBI" id="CHEBI:15378"/>
        <dbReference type="ChEBI" id="CHEBI:57692"/>
        <dbReference type="ChEBI" id="CHEBI:58307"/>
        <dbReference type="ChEBI" id="CHEBI:156457"/>
        <dbReference type="ChEBI" id="CHEBI:156458"/>
    </reaction>
    <physiologicalReaction direction="left-to-right" evidence="21">
        <dbReference type="Rhea" id="RHEA:65345"/>
    </physiologicalReaction>
</comment>
<dbReference type="PANTHER" id="PTHR43884:SF1">
    <property type="entry name" value="SHORT_BRANCHED CHAIN SPECIFIC ACYL-COA DEHYDROGENASE, MITOCHONDRIAL"/>
    <property type="match status" value="1"/>
</dbReference>
<dbReference type="SUPFAM" id="SSF47203">
    <property type="entry name" value="Acyl-CoA dehydrogenase C-terminal domain-like"/>
    <property type="match status" value="1"/>
</dbReference>
<evidence type="ECO:0000256" key="6">
    <source>
        <dbReference type="ARBA" id="ARBA00022553"/>
    </source>
</evidence>
<sequence>MFVMPPAARPGPPQSRETTPGAWPAAQRRGARSRAGPGRGGRQHGGGGRLVEELREGVEIKHNFYTMLLVWHTCGLLLCPWVLPVQLSSLGTILLVVRLFKQLKRNMPAYLAPWRAYPHVFRSSKSELMPNLASDGVVCAPLQTFTEEETMLKNMVAKFAQEQVAPLVQKMDENSKMEDSVIRGLFEQGLMSIELGEEYGGTGASFFSVILVVEELAKVDPAVALLCELQNTLTNKLFTTYGTEEQKRTYLPRVAKDTIGSFCLSEAGSGSDAFSLKTRAEKKGDYYIINGSKMWISLAEHAGVFFVMANTDPSLGYRGITCFIVDRNTEGLHVGKKEDKLGIRASSTCPVTFENVKVPETNILGQVGQGYKYAIGMLNTGRIGIAAQMLGLAQGCFDHTVPYTKERVQFGKSVFDFQGMQHQIAQVATQLEAARLLTYNAARLAETGRPFIKEASMAKYYAAEVATLTTSKCIEWMGGVGFTKNYPIEKYYRDCKIGTIYEGTSNIQLSTIAKSLAQEY</sequence>
<dbReference type="OrthoDB" id="10262177at2759"/>
<dbReference type="CDD" id="cd01158">
    <property type="entry name" value="SCAD_SBCAD"/>
    <property type="match status" value="1"/>
</dbReference>
<evidence type="ECO:0000256" key="5">
    <source>
        <dbReference type="ARBA" id="ARBA00011881"/>
    </source>
</evidence>
<dbReference type="GO" id="GO:0046395">
    <property type="term" value="P:carboxylic acid catabolic process"/>
    <property type="evidence" value="ECO:0007669"/>
    <property type="project" value="UniProtKB-ARBA"/>
</dbReference>
<comment type="catalytic activity">
    <reaction evidence="25">
        <text>(2S)-2-methylbutanoyl-CoA + oxidized [electron-transfer flavoprotein] + H(+) = (2E)-2-methylbut-2-enoyl-CoA + reduced [electron-transfer flavoprotein]</text>
        <dbReference type="Rhea" id="RHEA:48256"/>
        <dbReference type="Rhea" id="RHEA-COMP:10685"/>
        <dbReference type="Rhea" id="RHEA-COMP:10686"/>
        <dbReference type="ChEBI" id="CHEBI:15378"/>
        <dbReference type="ChEBI" id="CHEBI:57337"/>
        <dbReference type="ChEBI" id="CHEBI:57692"/>
        <dbReference type="ChEBI" id="CHEBI:58307"/>
        <dbReference type="ChEBI" id="CHEBI:88166"/>
    </reaction>
    <physiologicalReaction direction="left-to-right" evidence="25">
        <dbReference type="Rhea" id="RHEA:48257"/>
    </physiologicalReaction>
</comment>
<evidence type="ECO:0000259" key="30">
    <source>
        <dbReference type="Pfam" id="PF02770"/>
    </source>
</evidence>
<evidence type="ECO:0000256" key="26">
    <source>
        <dbReference type="ARBA" id="ARBA00051903"/>
    </source>
</evidence>
<feature type="region of interest" description="Disordered" evidence="28">
    <location>
        <begin position="1"/>
        <end position="50"/>
    </location>
</feature>
<comment type="catalytic activity">
    <reaction evidence="20">
        <text>2-methylbutanoyl-CoA + oxidized [electron-transfer flavoprotein] + H(+) = (2E)-2-methylbut-2-enoyl-CoA + reduced [electron-transfer flavoprotein]</text>
        <dbReference type="Rhea" id="RHEA:43780"/>
        <dbReference type="Rhea" id="RHEA-COMP:10685"/>
        <dbReference type="Rhea" id="RHEA-COMP:10686"/>
        <dbReference type="ChEBI" id="CHEBI:15378"/>
        <dbReference type="ChEBI" id="CHEBI:57336"/>
        <dbReference type="ChEBI" id="CHEBI:57337"/>
        <dbReference type="ChEBI" id="CHEBI:57692"/>
        <dbReference type="ChEBI" id="CHEBI:58307"/>
        <dbReference type="EC" id="1.3.8.5"/>
    </reaction>
    <physiologicalReaction direction="left-to-right" evidence="20">
        <dbReference type="Rhea" id="RHEA:43781"/>
    </physiologicalReaction>
</comment>
<comment type="cofactor">
    <cofactor evidence="1 27">
        <name>FAD</name>
        <dbReference type="ChEBI" id="CHEBI:57692"/>
    </cofactor>
</comment>
<evidence type="ECO:0000256" key="25">
    <source>
        <dbReference type="ARBA" id="ARBA00049552"/>
    </source>
</evidence>
<evidence type="ECO:0000256" key="1">
    <source>
        <dbReference type="ARBA" id="ARBA00001974"/>
    </source>
</evidence>
<dbReference type="Gene3D" id="2.40.110.10">
    <property type="entry name" value="Butyryl-CoA Dehydrogenase, subunit A, domain 2"/>
    <property type="match status" value="1"/>
</dbReference>
<evidence type="ECO:0000256" key="23">
    <source>
        <dbReference type="ARBA" id="ARBA00049096"/>
    </source>
</evidence>
<dbReference type="PROSITE" id="PS00072">
    <property type="entry name" value="ACYL_COA_DH_1"/>
    <property type="match status" value="1"/>
</dbReference>
<keyword evidence="10" id="KW-0809">Transit peptide</keyword>
<evidence type="ECO:0000313" key="32">
    <source>
        <dbReference type="Ensembl" id="ENSFTIP00000017790.1"/>
    </source>
</evidence>
<comment type="similarity">
    <text evidence="4 27">Belongs to the acyl-CoA dehydrogenase family.</text>
</comment>
<evidence type="ECO:0000256" key="9">
    <source>
        <dbReference type="ARBA" id="ARBA00022832"/>
    </source>
</evidence>
<feature type="domain" description="Acyl-CoA oxidase/dehydrogenase middle" evidence="30">
    <location>
        <begin position="261"/>
        <end position="356"/>
    </location>
</feature>
<keyword evidence="8 27" id="KW-0274">FAD</keyword>
<dbReference type="PROSITE" id="PS00073">
    <property type="entry name" value="ACYL_COA_DH_2"/>
    <property type="match status" value="1"/>
</dbReference>
<keyword evidence="6" id="KW-0597">Phosphoprotein</keyword>
<comment type="pathway">
    <text evidence="15">Amino-acid degradation; L-isoleucine degradation.</text>
</comment>
<evidence type="ECO:0000256" key="17">
    <source>
        <dbReference type="ARBA" id="ARBA00039850"/>
    </source>
</evidence>
<dbReference type="Gene3D" id="1.10.540.10">
    <property type="entry name" value="Acyl-CoA dehydrogenase/oxidase, N-terminal domain"/>
    <property type="match status" value="1"/>
</dbReference>
<dbReference type="InterPro" id="IPR013786">
    <property type="entry name" value="AcylCoA_DH/ox_N"/>
</dbReference>
<evidence type="ECO:0000256" key="13">
    <source>
        <dbReference type="ARBA" id="ARBA00023098"/>
    </source>
</evidence>
<reference evidence="32" key="1">
    <citation type="submission" date="2025-08" db="UniProtKB">
        <authorList>
            <consortium name="Ensembl"/>
        </authorList>
    </citation>
    <scope>IDENTIFICATION</scope>
</reference>
<evidence type="ECO:0000259" key="31">
    <source>
        <dbReference type="Pfam" id="PF02771"/>
    </source>
</evidence>
<comment type="pathway">
    <text evidence="3">Lipid metabolism; mitochondrial fatty acid beta-oxidation.</text>
</comment>
<feature type="domain" description="Acyl-CoA dehydrogenase/oxidase C-terminal" evidence="29">
    <location>
        <begin position="368"/>
        <end position="516"/>
    </location>
</feature>
<keyword evidence="14" id="KW-0496">Mitochondrion</keyword>
<keyword evidence="33" id="KW-1185">Reference proteome</keyword>
<comment type="catalytic activity">
    <reaction evidence="23">
        <text>butanoyl-CoA + oxidized [electron-transfer flavoprotein] + H(+) = (2E)-butenoyl-CoA + reduced [electron-transfer flavoprotein]</text>
        <dbReference type="Rhea" id="RHEA:24004"/>
        <dbReference type="Rhea" id="RHEA-COMP:10685"/>
        <dbReference type="Rhea" id="RHEA-COMP:10686"/>
        <dbReference type="ChEBI" id="CHEBI:15378"/>
        <dbReference type="ChEBI" id="CHEBI:57332"/>
        <dbReference type="ChEBI" id="CHEBI:57371"/>
        <dbReference type="ChEBI" id="CHEBI:57692"/>
        <dbReference type="ChEBI" id="CHEBI:58307"/>
    </reaction>
    <physiologicalReaction direction="left-to-right" evidence="23">
        <dbReference type="Rhea" id="RHEA:24005"/>
    </physiologicalReaction>
</comment>
<evidence type="ECO:0000256" key="21">
    <source>
        <dbReference type="ARBA" id="ARBA00048307"/>
    </source>
</evidence>
<dbReference type="FunFam" id="1.10.540.10:FF:000012">
    <property type="entry name" value="Acyl-CoA dehydrogenase short/branched chain"/>
    <property type="match status" value="1"/>
</dbReference>
<evidence type="ECO:0000256" key="18">
    <source>
        <dbReference type="ARBA" id="ARBA00041537"/>
    </source>
</evidence>
<comment type="subcellular location">
    <subcellularLocation>
        <location evidence="2">Mitochondrion matrix</location>
    </subcellularLocation>
</comment>
<evidence type="ECO:0000256" key="27">
    <source>
        <dbReference type="RuleBase" id="RU362125"/>
    </source>
</evidence>
<proteinExistence type="inferred from homology"/>
<evidence type="ECO:0000259" key="29">
    <source>
        <dbReference type="Pfam" id="PF00441"/>
    </source>
</evidence>
<evidence type="ECO:0000256" key="15">
    <source>
        <dbReference type="ARBA" id="ARBA00037895"/>
    </source>
</evidence>
<dbReference type="GO" id="GO:0005759">
    <property type="term" value="C:mitochondrial matrix"/>
    <property type="evidence" value="ECO:0007669"/>
    <property type="project" value="UniProtKB-SubCell"/>
</dbReference>
<evidence type="ECO:0000256" key="24">
    <source>
        <dbReference type="ARBA" id="ARBA00049192"/>
    </source>
</evidence>
<evidence type="ECO:0000256" key="11">
    <source>
        <dbReference type="ARBA" id="ARBA00022990"/>
    </source>
</evidence>
<keyword evidence="13" id="KW-0443">Lipid metabolism</keyword>
<evidence type="ECO:0000256" key="20">
    <source>
        <dbReference type="ARBA" id="ARBA00048235"/>
    </source>
</evidence>
<dbReference type="Gene3D" id="1.20.140.10">
    <property type="entry name" value="Butyryl-CoA Dehydrogenase, subunit A, domain 3"/>
    <property type="match status" value="1"/>
</dbReference>
<dbReference type="InterPro" id="IPR006089">
    <property type="entry name" value="Acyl-CoA_DH_CS"/>
</dbReference>
<feature type="domain" description="Acyl-CoA dehydrogenase/oxidase N-terminal" evidence="31">
    <location>
        <begin position="146"/>
        <end position="256"/>
    </location>
</feature>
<protein>
    <recommendedName>
        <fullName evidence="17">Short/branched chain specific acyl-CoA dehydrogenase, mitochondrial</fullName>
        <ecNumber evidence="16">1.3.8.5</ecNumber>
    </recommendedName>
    <alternativeName>
        <fullName evidence="19">2-methyl branched chain acyl-CoA dehydrogenase</fullName>
    </alternativeName>
    <alternativeName>
        <fullName evidence="18">2-methylbutyryl-coenzyme A dehydrogenase</fullName>
    </alternativeName>
</protein>
<feature type="compositionally biased region" description="Gly residues" evidence="28">
    <location>
        <begin position="37"/>
        <end position="49"/>
    </location>
</feature>
<dbReference type="FunFam" id="2.40.110.10:FF:000001">
    <property type="entry name" value="Acyl-CoA dehydrogenase, mitochondrial"/>
    <property type="match status" value="1"/>
</dbReference>
<dbReference type="InterPro" id="IPR036250">
    <property type="entry name" value="AcylCo_DH-like_C"/>
</dbReference>
<evidence type="ECO:0000256" key="4">
    <source>
        <dbReference type="ARBA" id="ARBA00009347"/>
    </source>
</evidence>
<comment type="catalytic activity">
    <reaction evidence="22">
        <text>(2R)-2-methylbutanoyl-CoA + oxidized [electron-transfer flavoprotein] + H(+) = ethylacryloyl-CoA + reduced [electron-transfer flavoprotein]</text>
        <dbReference type="Rhea" id="RHEA:65296"/>
        <dbReference type="Rhea" id="RHEA-COMP:10685"/>
        <dbReference type="Rhea" id="RHEA-COMP:10686"/>
        <dbReference type="ChEBI" id="CHEBI:15378"/>
        <dbReference type="ChEBI" id="CHEBI:57692"/>
        <dbReference type="ChEBI" id="CHEBI:58307"/>
        <dbReference type="ChEBI" id="CHEBI:156439"/>
        <dbReference type="ChEBI" id="CHEBI:156440"/>
    </reaction>
    <physiologicalReaction direction="left-to-right" evidence="22">
        <dbReference type="Rhea" id="RHEA:65297"/>
    </physiologicalReaction>
</comment>
<keyword evidence="7 27" id="KW-0285">Flavoprotein</keyword>
<evidence type="ECO:0000256" key="28">
    <source>
        <dbReference type="SAM" id="MobiDB-lite"/>
    </source>
</evidence>
<dbReference type="OMA" id="DAMFSYC"/>
<dbReference type="Ensembl" id="ENSFTIT00000018537.1">
    <property type="protein sequence ID" value="ENSFTIP00000017790.1"/>
    <property type="gene ID" value="ENSFTIG00000011780.1"/>
</dbReference>
<name>A0A8C4UUK9_FALTI</name>
<evidence type="ECO:0000256" key="3">
    <source>
        <dbReference type="ARBA" id="ARBA00005198"/>
    </source>
</evidence>
<keyword evidence="11" id="KW-0007">Acetylation</keyword>
<dbReference type="AlphaFoldDB" id="A0A8C4UUK9"/>
<dbReference type="FunFam" id="1.20.140.10:FF:000002">
    <property type="entry name" value="Acyl-CoA dehydrogenase short/branched chain"/>
    <property type="match status" value="1"/>
</dbReference>
<evidence type="ECO:0000256" key="16">
    <source>
        <dbReference type="ARBA" id="ARBA00039036"/>
    </source>
</evidence>
<dbReference type="GO" id="GO:0050660">
    <property type="term" value="F:flavin adenine dinucleotide binding"/>
    <property type="evidence" value="ECO:0007669"/>
    <property type="project" value="InterPro"/>
</dbReference>
<organism evidence="32 33">
    <name type="scientific">Falco tinnunculus</name>
    <name type="common">Common kestrel</name>
    <dbReference type="NCBI Taxonomy" id="100819"/>
    <lineage>
        <taxon>Eukaryota</taxon>
        <taxon>Metazoa</taxon>
        <taxon>Chordata</taxon>
        <taxon>Craniata</taxon>
        <taxon>Vertebrata</taxon>
        <taxon>Euteleostomi</taxon>
        <taxon>Archelosauria</taxon>
        <taxon>Archosauria</taxon>
        <taxon>Dinosauria</taxon>
        <taxon>Saurischia</taxon>
        <taxon>Theropoda</taxon>
        <taxon>Coelurosauria</taxon>
        <taxon>Aves</taxon>
        <taxon>Neognathae</taxon>
        <taxon>Neoaves</taxon>
        <taxon>Telluraves</taxon>
        <taxon>Australaves</taxon>
        <taxon>Falconiformes</taxon>
        <taxon>Falconidae</taxon>
        <taxon>Falco</taxon>
    </lineage>
</organism>
<comment type="catalytic activity">
    <reaction evidence="24">
        <text>hexanoyl-CoA + oxidized [electron-transfer flavoprotein] + H(+) = (2E)-hexenoyl-CoA + reduced [electron-transfer flavoprotein]</text>
        <dbReference type="Rhea" id="RHEA:43464"/>
        <dbReference type="Rhea" id="RHEA-COMP:10685"/>
        <dbReference type="Rhea" id="RHEA-COMP:10686"/>
        <dbReference type="ChEBI" id="CHEBI:15378"/>
        <dbReference type="ChEBI" id="CHEBI:57692"/>
        <dbReference type="ChEBI" id="CHEBI:58307"/>
        <dbReference type="ChEBI" id="CHEBI:62077"/>
        <dbReference type="ChEBI" id="CHEBI:62620"/>
    </reaction>
    <physiologicalReaction direction="left-to-right" evidence="24">
        <dbReference type="Rhea" id="RHEA:43465"/>
    </physiologicalReaction>
</comment>
<evidence type="ECO:0000256" key="14">
    <source>
        <dbReference type="ARBA" id="ARBA00023128"/>
    </source>
</evidence>
<dbReference type="Pfam" id="PF00441">
    <property type="entry name" value="Acyl-CoA_dh_1"/>
    <property type="match status" value="1"/>
</dbReference>
<evidence type="ECO:0000256" key="12">
    <source>
        <dbReference type="ARBA" id="ARBA00023002"/>
    </source>
</evidence>
<evidence type="ECO:0000256" key="19">
    <source>
        <dbReference type="ARBA" id="ARBA00042821"/>
    </source>
</evidence>
<keyword evidence="12 27" id="KW-0560">Oxidoreductase</keyword>
<dbReference type="GO" id="GO:0003853">
    <property type="term" value="F:short-chain 2-methyl fatty acyl-CoA dehydrogenase activity"/>
    <property type="evidence" value="ECO:0007669"/>
    <property type="project" value="UniProtKB-EC"/>
</dbReference>
<dbReference type="InterPro" id="IPR037069">
    <property type="entry name" value="AcylCoA_DH/ox_N_sf"/>
</dbReference>
<accession>A0A8C4UUK9</accession>
<dbReference type="Pfam" id="PF02771">
    <property type="entry name" value="Acyl-CoA_dh_N"/>
    <property type="match status" value="1"/>
</dbReference>
<dbReference type="GO" id="GO:0006631">
    <property type="term" value="P:fatty acid metabolic process"/>
    <property type="evidence" value="ECO:0007669"/>
    <property type="project" value="UniProtKB-KW"/>
</dbReference>
<reference evidence="32" key="2">
    <citation type="submission" date="2025-09" db="UniProtKB">
        <authorList>
            <consortium name="Ensembl"/>
        </authorList>
    </citation>
    <scope>IDENTIFICATION</scope>
</reference>
<dbReference type="InterPro" id="IPR006091">
    <property type="entry name" value="Acyl-CoA_Oxase/DH_mid-dom"/>
</dbReference>
<dbReference type="InterPro" id="IPR046373">
    <property type="entry name" value="Acyl-CoA_Oxase/DH_mid-dom_sf"/>
</dbReference>